<proteinExistence type="predicted"/>
<name>A0A2P2NMW9_RHIMU</name>
<dbReference type="AlphaFoldDB" id="A0A2P2NMW9"/>
<accession>A0A2P2NMW9</accession>
<sequence length="21" mass="2247">MSFCPCHAMQGTACEFLLSIG</sequence>
<evidence type="ECO:0000313" key="1">
    <source>
        <dbReference type="EMBL" id="MBX43744.1"/>
    </source>
</evidence>
<protein>
    <submittedName>
        <fullName evidence="1">Uncharacterized protein</fullName>
    </submittedName>
</protein>
<dbReference type="EMBL" id="GGEC01063260">
    <property type="protein sequence ID" value="MBX43744.1"/>
    <property type="molecule type" value="Transcribed_RNA"/>
</dbReference>
<reference evidence="1" key="1">
    <citation type="submission" date="2018-02" db="EMBL/GenBank/DDBJ databases">
        <title>Rhizophora mucronata_Transcriptome.</title>
        <authorList>
            <person name="Meera S.P."/>
            <person name="Sreeshan A."/>
            <person name="Augustine A."/>
        </authorList>
    </citation>
    <scope>NUCLEOTIDE SEQUENCE</scope>
    <source>
        <tissue evidence="1">Leaf</tissue>
    </source>
</reference>
<organism evidence="1">
    <name type="scientific">Rhizophora mucronata</name>
    <name type="common">Asiatic mangrove</name>
    <dbReference type="NCBI Taxonomy" id="61149"/>
    <lineage>
        <taxon>Eukaryota</taxon>
        <taxon>Viridiplantae</taxon>
        <taxon>Streptophyta</taxon>
        <taxon>Embryophyta</taxon>
        <taxon>Tracheophyta</taxon>
        <taxon>Spermatophyta</taxon>
        <taxon>Magnoliopsida</taxon>
        <taxon>eudicotyledons</taxon>
        <taxon>Gunneridae</taxon>
        <taxon>Pentapetalae</taxon>
        <taxon>rosids</taxon>
        <taxon>fabids</taxon>
        <taxon>Malpighiales</taxon>
        <taxon>Rhizophoraceae</taxon>
        <taxon>Rhizophora</taxon>
    </lineage>
</organism>